<comment type="subcellular location">
    <subcellularLocation>
        <location evidence="1">Cell membrane</location>
        <topology evidence="1">Multi-pass membrane protein</topology>
    </subcellularLocation>
</comment>
<reference evidence="10 11" key="1">
    <citation type="submission" date="2019-07" db="EMBL/GenBank/DDBJ databases">
        <title>Whole genome shotgun sequence of Cellulomonas composti NBRC 100758.</title>
        <authorList>
            <person name="Hosoyama A."/>
            <person name="Uohara A."/>
            <person name="Ohji S."/>
            <person name="Ichikawa N."/>
        </authorList>
    </citation>
    <scope>NUCLEOTIDE SEQUENCE [LARGE SCALE GENOMIC DNA]</scope>
    <source>
        <strain evidence="10 11">NBRC 100758</strain>
    </source>
</reference>
<dbReference type="PANTHER" id="PTHR42770:SF4">
    <property type="entry name" value="ARGININE_ORNITHINE ANTIPORTER-RELATED"/>
    <property type="match status" value="1"/>
</dbReference>
<feature type="transmembrane region" description="Helical" evidence="9">
    <location>
        <begin position="391"/>
        <end position="411"/>
    </location>
</feature>
<keyword evidence="5 9" id="KW-0812">Transmembrane</keyword>
<evidence type="ECO:0000256" key="5">
    <source>
        <dbReference type="ARBA" id="ARBA00022692"/>
    </source>
</evidence>
<dbReference type="InterPro" id="IPR002293">
    <property type="entry name" value="AA/rel_permease1"/>
</dbReference>
<feature type="transmembrane region" description="Helical" evidence="9">
    <location>
        <begin position="132"/>
        <end position="149"/>
    </location>
</feature>
<dbReference type="GO" id="GO:0022857">
    <property type="term" value="F:transmembrane transporter activity"/>
    <property type="evidence" value="ECO:0007669"/>
    <property type="project" value="InterPro"/>
</dbReference>
<keyword evidence="7 9" id="KW-1133">Transmembrane helix</keyword>
<dbReference type="AlphaFoldDB" id="A0A511JA08"/>
<evidence type="ECO:0000256" key="1">
    <source>
        <dbReference type="ARBA" id="ARBA00004651"/>
    </source>
</evidence>
<accession>A0A511JA08</accession>
<dbReference type="PIRSF" id="PIRSF006060">
    <property type="entry name" value="AA_transporter"/>
    <property type="match status" value="1"/>
</dbReference>
<evidence type="ECO:0000256" key="3">
    <source>
        <dbReference type="ARBA" id="ARBA00022448"/>
    </source>
</evidence>
<protein>
    <submittedName>
        <fullName evidence="10">Amino acid APC transporter</fullName>
    </submittedName>
</protein>
<dbReference type="RefSeq" id="WP_246117412.1">
    <property type="nucleotide sequence ID" value="NZ_BJWG01000005.1"/>
</dbReference>
<gene>
    <name evidence="10" type="ORF">CCO02nite_14760</name>
</gene>
<feature type="transmembrane region" description="Helical" evidence="9">
    <location>
        <begin position="356"/>
        <end position="379"/>
    </location>
</feature>
<keyword evidence="11" id="KW-1185">Reference proteome</keyword>
<comment type="similarity">
    <text evidence="2">Belongs to the amino acid-polyamine-organocation (APC) superfamily. Basic amino acid/polyamine antiporter (APA) (TC 2.A.3.2) family.</text>
</comment>
<evidence type="ECO:0000256" key="9">
    <source>
        <dbReference type="SAM" id="Phobius"/>
    </source>
</evidence>
<keyword evidence="4" id="KW-1003">Cell membrane</keyword>
<evidence type="ECO:0000256" key="8">
    <source>
        <dbReference type="ARBA" id="ARBA00023136"/>
    </source>
</evidence>
<evidence type="ECO:0000256" key="6">
    <source>
        <dbReference type="ARBA" id="ARBA00022970"/>
    </source>
</evidence>
<dbReference type="InterPro" id="IPR004754">
    <property type="entry name" value="Amino_acid_antiprt"/>
</dbReference>
<proteinExistence type="inferred from homology"/>
<feature type="transmembrane region" description="Helical" evidence="9">
    <location>
        <begin position="201"/>
        <end position="221"/>
    </location>
</feature>
<feature type="transmembrane region" description="Helical" evidence="9">
    <location>
        <begin position="48"/>
        <end position="69"/>
    </location>
</feature>
<dbReference type="Proteomes" id="UP000321720">
    <property type="component" value="Unassembled WGS sequence"/>
</dbReference>
<evidence type="ECO:0000256" key="4">
    <source>
        <dbReference type="ARBA" id="ARBA00022475"/>
    </source>
</evidence>
<feature type="transmembrane region" description="Helical" evidence="9">
    <location>
        <begin position="277"/>
        <end position="310"/>
    </location>
</feature>
<dbReference type="InterPro" id="IPR050367">
    <property type="entry name" value="APC_superfamily"/>
</dbReference>
<evidence type="ECO:0000256" key="2">
    <source>
        <dbReference type="ARBA" id="ARBA00008220"/>
    </source>
</evidence>
<feature type="transmembrane region" description="Helical" evidence="9">
    <location>
        <begin position="447"/>
        <end position="466"/>
    </location>
</feature>
<feature type="transmembrane region" description="Helical" evidence="9">
    <location>
        <begin position="233"/>
        <end position="257"/>
    </location>
</feature>
<keyword evidence="8 9" id="KW-0472">Membrane</keyword>
<dbReference type="PANTHER" id="PTHR42770">
    <property type="entry name" value="AMINO ACID TRANSPORTER-RELATED"/>
    <property type="match status" value="1"/>
</dbReference>
<organism evidence="10 11">
    <name type="scientific">Cellulomonas composti</name>
    <dbReference type="NCBI Taxonomy" id="266130"/>
    <lineage>
        <taxon>Bacteria</taxon>
        <taxon>Bacillati</taxon>
        <taxon>Actinomycetota</taxon>
        <taxon>Actinomycetes</taxon>
        <taxon>Micrococcales</taxon>
        <taxon>Cellulomonadaceae</taxon>
        <taxon>Cellulomonas</taxon>
    </lineage>
</organism>
<dbReference type="Gene3D" id="1.20.1740.10">
    <property type="entry name" value="Amino acid/polyamine transporter I"/>
    <property type="match status" value="1"/>
</dbReference>
<evidence type="ECO:0000313" key="11">
    <source>
        <dbReference type="Proteomes" id="UP000321720"/>
    </source>
</evidence>
<dbReference type="NCBIfam" id="TIGR00905">
    <property type="entry name" value="2A0302"/>
    <property type="match status" value="1"/>
</dbReference>
<dbReference type="EMBL" id="BJWG01000005">
    <property type="protein sequence ID" value="GEL94818.1"/>
    <property type="molecule type" value="Genomic_DNA"/>
</dbReference>
<sequence length="471" mass="49172">MTVGTEPARTGTMSRWTLAALVVGSMVGAGVFSLPAQFARGTGALGAAVAWLVAGAGMLMVALTFLRLADRRPDLDAGVYSYAREGFGRYAGFLSATGYWLTAVVGNVAYWVLIMSTIGGWIPAFEGGSTPAAIALGSVGIWVYHWLLTRGVQSAAAVNRIVTVAKLVPLVVFVVIAATAFDPGVFVDNLRGESGSMLEQVRSAMVITVFVFIGIEGASVYSRYARRRHDVGWATVSGFLAVLALFASVTMVSYGILPQAQIAALPDPSVSGVLEHIVGSWGATLIGVGILISVLGAYLAWTLMSCEVLVTGARSGDMPAALARQNSRGAPVVAITVTNVLVQAFLLLVLGAPDAFSLAVALCSSLILVPYLLSALFSVRVAWHDRAARAAGARWVVVSVATVAYATFLAWAGGWQYLLATFVVYAPASVAHVYVRRHQDGIGRRERIALVVVVAVGVAAAAAIVAGDVVI</sequence>
<dbReference type="GO" id="GO:0006865">
    <property type="term" value="P:amino acid transport"/>
    <property type="evidence" value="ECO:0007669"/>
    <property type="project" value="UniProtKB-KW"/>
</dbReference>
<feature type="transmembrane region" description="Helical" evidence="9">
    <location>
        <begin position="161"/>
        <end position="181"/>
    </location>
</feature>
<evidence type="ECO:0000313" key="10">
    <source>
        <dbReference type="EMBL" id="GEL94818.1"/>
    </source>
</evidence>
<feature type="transmembrane region" description="Helical" evidence="9">
    <location>
        <begin position="330"/>
        <end position="350"/>
    </location>
</feature>
<dbReference type="Pfam" id="PF13520">
    <property type="entry name" value="AA_permease_2"/>
    <property type="match status" value="1"/>
</dbReference>
<keyword evidence="3" id="KW-0813">Transport</keyword>
<name>A0A511JA08_9CELL</name>
<feature type="transmembrane region" description="Helical" evidence="9">
    <location>
        <begin position="90"/>
        <end position="112"/>
    </location>
</feature>
<comment type="caution">
    <text evidence="10">The sequence shown here is derived from an EMBL/GenBank/DDBJ whole genome shotgun (WGS) entry which is preliminary data.</text>
</comment>
<dbReference type="GO" id="GO:0005886">
    <property type="term" value="C:plasma membrane"/>
    <property type="evidence" value="ECO:0007669"/>
    <property type="project" value="UniProtKB-SubCell"/>
</dbReference>
<keyword evidence="6" id="KW-0029">Amino-acid transport</keyword>
<feature type="transmembrane region" description="Helical" evidence="9">
    <location>
        <begin position="417"/>
        <end position="435"/>
    </location>
</feature>
<evidence type="ECO:0000256" key="7">
    <source>
        <dbReference type="ARBA" id="ARBA00022989"/>
    </source>
</evidence>
<feature type="transmembrane region" description="Helical" evidence="9">
    <location>
        <begin position="16"/>
        <end position="36"/>
    </location>
</feature>